<evidence type="ECO:0000313" key="3">
    <source>
        <dbReference type="EMBL" id="KAK9916470.1"/>
    </source>
</evidence>
<comment type="caution">
    <text evidence="3">The sequence shown here is derived from an EMBL/GenBank/DDBJ whole genome shotgun (WGS) entry which is preliminary data.</text>
</comment>
<evidence type="ECO:0000256" key="2">
    <source>
        <dbReference type="SAM" id="MobiDB-lite"/>
    </source>
</evidence>
<gene>
    <name evidence="3" type="ORF">WJX75_002950</name>
</gene>
<accession>A0ABR2YXJ3</accession>
<reference evidence="3 4" key="1">
    <citation type="journal article" date="2024" name="Nat. Commun.">
        <title>Phylogenomics reveals the evolutionary origins of lichenization in chlorophyte algae.</title>
        <authorList>
            <person name="Puginier C."/>
            <person name="Libourel C."/>
            <person name="Otte J."/>
            <person name="Skaloud P."/>
            <person name="Haon M."/>
            <person name="Grisel S."/>
            <person name="Petersen M."/>
            <person name="Berrin J.G."/>
            <person name="Delaux P.M."/>
            <person name="Dal Grande F."/>
            <person name="Keller J."/>
        </authorList>
    </citation>
    <scope>NUCLEOTIDE SEQUENCE [LARGE SCALE GENOMIC DNA]</scope>
    <source>
        <strain evidence="3 4">SAG 216-7</strain>
    </source>
</reference>
<keyword evidence="4" id="KW-1185">Reference proteome</keyword>
<feature type="coiled-coil region" evidence="1">
    <location>
        <begin position="83"/>
        <end position="191"/>
    </location>
</feature>
<evidence type="ECO:0000313" key="4">
    <source>
        <dbReference type="Proteomes" id="UP001491310"/>
    </source>
</evidence>
<feature type="region of interest" description="Disordered" evidence="2">
    <location>
        <begin position="46"/>
        <end position="78"/>
    </location>
</feature>
<feature type="compositionally biased region" description="Low complexity" evidence="2">
    <location>
        <begin position="52"/>
        <end position="68"/>
    </location>
</feature>
<feature type="compositionally biased region" description="Polar residues" evidence="2">
    <location>
        <begin position="264"/>
        <end position="275"/>
    </location>
</feature>
<protein>
    <submittedName>
        <fullName evidence="3">Uncharacterized protein</fullName>
    </submittedName>
</protein>
<feature type="region of interest" description="Disordered" evidence="2">
    <location>
        <begin position="490"/>
        <end position="511"/>
    </location>
</feature>
<organism evidence="3 4">
    <name type="scientific">Coccomyxa subellipsoidea</name>
    <dbReference type="NCBI Taxonomy" id="248742"/>
    <lineage>
        <taxon>Eukaryota</taxon>
        <taxon>Viridiplantae</taxon>
        <taxon>Chlorophyta</taxon>
        <taxon>core chlorophytes</taxon>
        <taxon>Trebouxiophyceae</taxon>
        <taxon>Trebouxiophyceae incertae sedis</taxon>
        <taxon>Coccomyxaceae</taxon>
        <taxon>Coccomyxa</taxon>
    </lineage>
</organism>
<proteinExistence type="predicted"/>
<keyword evidence="1" id="KW-0175">Coiled coil</keyword>
<dbReference type="Gene3D" id="1.20.5.340">
    <property type="match status" value="1"/>
</dbReference>
<dbReference type="EMBL" id="JALJOT010000003">
    <property type="protein sequence ID" value="KAK9916470.1"/>
    <property type="molecule type" value="Genomic_DNA"/>
</dbReference>
<sequence>MLAQDLEDVLQRAEESLGITPLPAKLHTDLKPFLSRKLRGTAQHGMQPYATAPPANRRSFAASPSSSDSDFEPDKGMSYRKSLDERNMELLELREQHNALLARSQDARVNWEAALASKDRALAQLEEALAAERKAAEQARMTAAAALSQADAKRSSASATDAALTETRREAEQLRRQVAAQEMRIAEARQSAAAAASGSADQAARTEHHMAMMQAQMKDLQVSLAQQASNAQQQSERAEAAQAANAALQNEIMLLQARLSEQNEVLRRSSPQENMSGPGPADRSQDNKQSADNHITGVVPSAKTWAATEADKVLEKLMTCLQERLLSRDASARKYKEAVKVLKSRVVEAIGVARLNQQDSEQLRLQLADSQRAQESRLQALEHQLSEQCSQNKAIEEKLSSTTNQLAAAERRAADVEERRSSCIQERDEAQHRAEALKLRAEKAEKYALKVHRLLEVMRAHLEAAQRHEAAAQHKAHAQEPNVSNLKAQLAEAEQTAGAATNRAESFQERAAGAERQCEQLRAALSEERQHCSEARQRASELEASFKGLCEQAGKLKSKLAEAVAEQRKARDEAAKELAAARVAWEIRRRDELQDLQAQVDRTRHAQEAAEARLAELEKCECRADRVSQIAADSEGQTATAAERRMQKLKEVLGMREHCIAHLQDKLRREQAHHAQIETGLRAQLEKRVKALEDADKRFGELESLMRRLSARSGIL</sequence>
<dbReference type="Proteomes" id="UP001491310">
    <property type="component" value="Unassembled WGS sequence"/>
</dbReference>
<feature type="coiled-coil region" evidence="1">
    <location>
        <begin position="378"/>
        <end position="447"/>
    </location>
</feature>
<feature type="region of interest" description="Disordered" evidence="2">
    <location>
        <begin position="264"/>
        <end position="297"/>
    </location>
</feature>
<evidence type="ECO:0000256" key="1">
    <source>
        <dbReference type="SAM" id="Coils"/>
    </source>
</evidence>
<name>A0ABR2YXJ3_9CHLO</name>